<organism evidence="9 10">
    <name type="scientific">Orchesella dallaii</name>
    <dbReference type="NCBI Taxonomy" id="48710"/>
    <lineage>
        <taxon>Eukaryota</taxon>
        <taxon>Metazoa</taxon>
        <taxon>Ecdysozoa</taxon>
        <taxon>Arthropoda</taxon>
        <taxon>Hexapoda</taxon>
        <taxon>Collembola</taxon>
        <taxon>Entomobryomorpha</taxon>
        <taxon>Entomobryoidea</taxon>
        <taxon>Orchesellidae</taxon>
        <taxon>Orchesellinae</taxon>
        <taxon>Orchesella</taxon>
    </lineage>
</organism>
<evidence type="ECO:0000256" key="4">
    <source>
        <dbReference type="ARBA" id="ARBA00022833"/>
    </source>
</evidence>
<keyword evidence="7" id="KW-0812">Transmembrane</keyword>
<evidence type="ECO:0000256" key="6">
    <source>
        <dbReference type="PROSITE-ProRule" id="PRU00042"/>
    </source>
</evidence>
<dbReference type="PANTHER" id="PTHR24393:SF34">
    <property type="entry name" value="PR_SET DOMAIN 13"/>
    <property type="match status" value="1"/>
</dbReference>
<feature type="domain" description="C2H2-type" evidence="8">
    <location>
        <begin position="179"/>
        <end position="206"/>
    </location>
</feature>
<feature type="transmembrane region" description="Helical" evidence="7">
    <location>
        <begin position="581"/>
        <end position="606"/>
    </location>
</feature>
<feature type="transmembrane region" description="Helical" evidence="7">
    <location>
        <begin position="340"/>
        <end position="362"/>
    </location>
</feature>
<protein>
    <recommendedName>
        <fullName evidence="8">C2H2-type domain-containing protein</fullName>
    </recommendedName>
</protein>
<keyword evidence="7" id="KW-0472">Membrane</keyword>
<dbReference type="SMART" id="SM00355">
    <property type="entry name" value="ZnF_C2H2"/>
    <property type="match status" value="8"/>
</dbReference>
<keyword evidence="4" id="KW-0862">Zinc</keyword>
<dbReference type="InterPro" id="IPR013087">
    <property type="entry name" value="Znf_C2H2_type"/>
</dbReference>
<evidence type="ECO:0000256" key="5">
    <source>
        <dbReference type="ARBA" id="ARBA00023242"/>
    </source>
</evidence>
<dbReference type="EMBL" id="CAXLJM020000048">
    <property type="protein sequence ID" value="CAL8112110.1"/>
    <property type="molecule type" value="Genomic_DNA"/>
</dbReference>
<evidence type="ECO:0000256" key="3">
    <source>
        <dbReference type="ARBA" id="ARBA00022771"/>
    </source>
</evidence>
<feature type="domain" description="C2H2-type" evidence="8">
    <location>
        <begin position="207"/>
        <end position="230"/>
    </location>
</feature>
<feature type="domain" description="C2H2-type" evidence="8">
    <location>
        <begin position="3"/>
        <end position="30"/>
    </location>
</feature>
<feature type="domain" description="C2H2-type" evidence="8">
    <location>
        <begin position="31"/>
        <end position="58"/>
    </location>
</feature>
<comment type="caution">
    <text evidence="9">The sequence shown here is derived from an EMBL/GenBank/DDBJ whole genome shotgun (WGS) entry which is preliminary data.</text>
</comment>
<evidence type="ECO:0000313" key="9">
    <source>
        <dbReference type="EMBL" id="CAL8112110.1"/>
    </source>
</evidence>
<evidence type="ECO:0000259" key="8">
    <source>
        <dbReference type="PROSITE" id="PS50157"/>
    </source>
</evidence>
<feature type="domain" description="C2H2-type" evidence="8">
    <location>
        <begin position="61"/>
        <end position="84"/>
    </location>
</feature>
<feature type="transmembrane region" description="Helical" evidence="7">
    <location>
        <begin position="612"/>
        <end position="634"/>
    </location>
</feature>
<reference evidence="9 10" key="1">
    <citation type="submission" date="2024-08" db="EMBL/GenBank/DDBJ databases">
        <authorList>
            <person name="Cucini C."/>
            <person name="Frati F."/>
        </authorList>
    </citation>
    <scope>NUCLEOTIDE SEQUENCE [LARGE SCALE GENOMIC DNA]</scope>
</reference>
<name>A0ABP1QV60_9HEXA</name>
<accession>A0ABP1QV60</accession>
<dbReference type="Proteomes" id="UP001642540">
    <property type="component" value="Unassembled WGS sequence"/>
</dbReference>
<evidence type="ECO:0000256" key="7">
    <source>
        <dbReference type="SAM" id="Phobius"/>
    </source>
</evidence>
<feature type="transmembrane region" description="Helical" evidence="7">
    <location>
        <begin position="494"/>
        <end position="527"/>
    </location>
</feature>
<keyword evidence="1" id="KW-0479">Metal-binding</keyword>
<dbReference type="Gene3D" id="3.30.160.60">
    <property type="entry name" value="Classic Zinc Finger"/>
    <property type="match status" value="6"/>
</dbReference>
<feature type="transmembrane region" description="Helical" evidence="7">
    <location>
        <begin position="382"/>
        <end position="409"/>
    </location>
</feature>
<dbReference type="PROSITE" id="PS50157">
    <property type="entry name" value="ZINC_FINGER_C2H2_2"/>
    <property type="match status" value="7"/>
</dbReference>
<keyword evidence="2" id="KW-0677">Repeat</keyword>
<keyword evidence="3 6" id="KW-0863">Zinc-finger</keyword>
<feature type="domain" description="C2H2-type" evidence="8">
    <location>
        <begin position="94"/>
        <end position="121"/>
    </location>
</feature>
<proteinExistence type="predicted"/>
<evidence type="ECO:0000256" key="2">
    <source>
        <dbReference type="ARBA" id="ARBA00022737"/>
    </source>
</evidence>
<feature type="domain" description="C2H2-type" evidence="8">
    <location>
        <begin position="122"/>
        <end position="149"/>
    </location>
</feature>
<sequence>MSLQCKLCKKPYKTEGGLVYHMRSHTGEHPFKCTVCGKVFKCKSNRDQHLETHEENRENRHKCSHCPKAFSSHNGQKYHVRREHKIGVSSVNEPKCSKCHKTYSSKAQLRIHLRTHTNERPHVCPFCDHGFNHISNLKNHIRVHLNETSILCFKCPKTFKNQRNLKFHFSKAHNKHCKYKCIICGKLFLTATLRDRHIRSHVNERPHICDICGNAFRELNQLKVHLKYSHRILQFATKNALNHQHSERFDNDVLQLSCLFCEWKSWNRSEFVDIEWDDLRSELRIKCQNIWEALNLKMISEKAFKLFKLQVKLMPFGGGNFFAWDNSRNHLIRGNNYQIFNMWLGSFWGLVWCSTLSIRLYLLITSQPDDGQESPTMNLEEFGSSIILIGEVFLCTCIIFLIIVMIFNLDDFIYLMNQMLSYNKAVLEMLKSKNIELEATHRKNMLILELTMIPIFLISTTLPFGLAAAIFHPMEPTHRMVKDWLEVEMRLEGIFFIPWYVVNCAGLLGCASIVAILSWSIAFYYFIATTCITDLTPENVSGRVEGKRCKILTRYYGVMEDSEIGACYRVQKLFNVLMNDFYANIMISFHHVALLAVTTGMLFFVIKFNKVVLDGGLIVEAVVLGIIFAPLLLIKLQAMMCGRLADISNNFKDRANKLLHRKYFLAKFSKSCDTYRIQVVYPFYNVHGGTFLEFCGQVRDNTINLLLW</sequence>
<evidence type="ECO:0000313" key="10">
    <source>
        <dbReference type="Proteomes" id="UP001642540"/>
    </source>
</evidence>
<keyword evidence="10" id="KW-1185">Reference proteome</keyword>
<keyword evidence="5" id="KW-0539">Nucleus</keyword>
<dbReference type="SUPFAM" id="SSF57667">
    <property type="entry name" value="beta-beta-alpha zinc fingers"/>
    <property type="match status" value="5"/>
</dbReference>
<dbReference type="PANTHER" id="PTHR24393">
    <property type="entry name" value="ZINC FINGER PROTEIN"/>
    <property type="match status" value="1"/>
</dbReference>
<keyword evidence="7" id="KW-1133">Transmembrane helix</keyword>
<dbReference type="Pfam" id="PF00096">
    <property type="entry name" value="zf-C2H2"/>
    <property type="match status" value="3"/>
</dbReference>
<dbReference type="PROSITE" id="PS00028">
    <property type="entry name" value="ZINC_FINGER_C2H2_1"/>
    <property type="match status" value="8"/>
</dbReference>
<gene>
    <name evidence="9" type="ORF">ODALV1_LOCUS15489</name>
</gene>
<feature type="transmembrane region" description="Helical" evidence="7">
    <location>
        <begin position="452"/>
        <end position="474"/>
    </location>
</feature>
<dbReference type="InterPro" id="IPR036236">
    <property type="entry name" value="Znf_C2H2_sf"/>
</dbReference>
<evidence type="ECO:0000256" key="1">
    <source>
        <dbReference type="ARBA" id="ARBA00022723"/>
    </source>
</evidence>